<dbReference type="AlphaFoldDB" id="A0A9W4SAP1"/>
<gene>
    <name evidence="2" type="ORF">FWILDA_LOCUS87</name>
</gene>
<name>A0A9W4SAP1_9GLOM</name>
<reference evidence="2" key="1">
    <citation type="submission" date="2022-08" db="EMBL/GenBank/DDBJ databases">
        <authorList>
            <person name="Kallberg Y."/>
            <person name="Tangrot J."/>
            <person name="Rosling A."/>
        </authorList>
    </citation>
    <scope>NUCLEOTIDE SEQUENCE</scope>
    <source>
        <strain evidence="2">Wild A</strain>
    </source>
</reference>
<accession>A0A9W4SAP1</accession>
<protein>
    <submittedName>
        <fullName evidence="2">16681_t:CDS:1</fullName>
    </submittedName>
</protein>
<keyword evidence="3" id="KW-1185">Reference proteome</keyword>
<organism evidence="2 3">
    <name type="scientific">Funneliformis geosporum</name>
    <dbReference type="NCBI Taxonomy" id="1117311"/>
    <lineage>
        <taxon>Eukaryota</taxon>
        <taxon>Fungi</taxon>
        <taxon>Fungi incertae sedis</taxon>
        <taxon>Mucoromycota</taxon>
        <taxon>Glomeromycotina</taxon>
        <taxon>Glomeromycetes</taxon>
        <taxon>Glomerales</taxon>
        <taxon>Glomeraceae</taxon>
        <taxon>Funneliformis</taxon>
    </lineage>
</organism>
<evidence type="ECO:0000313" key="2">
    <source>
        <dbReference type="EMBL" id="CAI2161512.1"/>
    </source>
</evidence>
<feature type="compositionally biased region" description="Polar residues" evidence="1">
    <location>
        <begin position="25"/>
        <end position="34"/>
    </location>
</feature>
<proteinExistence type="predicted"/>
<dbReference type="Proteomes" id="UP001153678">
    <property type="component" value="Unassembled WGS sequence"/>
</dbReference>
<dbReference type="OrthoDB" id="2431635at2759"/>
<sequence length="129" mass="14962">MNNYNYEFPTLSDDEDHQNMESETDSQSTENTTNEILKEGSTFRYWDEAVNAGNLKKNKMDKQPESKKISCPWHVNLSLPAKDNVKKLVIVTKFIGIFETSRDEHDVIKIFNFLIKQKDITILNPVPQP</sequence>
<evidence type="ECO:0000313" key="3">
    <source>
        <dbReference type="Proteomes" id="UP001153678"/>
    </source>
</evidence>
<feature type="region of interest" description="Disordered" evidence="1">
    <location>
        <begin position="1"/>
        <end position="34"/>
    </location>
</feature>
<comment type="caution">
    <text evidence="2">The sequence shown here is derived from an EMBL/GenBank/DDBJ whole genome shotgun (WGS) entry which is preliminary data.</text>
</comment>
<dbReference type="EMBL" id="CAMKVN010000006">
    <property type="protein sequence ID" value="CAI2161512.1"/>
    <property type="molecule type" value="Genomic_DNA"/>
</dbReference>
<evidence type="ECO:0000256" key="1">
    <source>
        <dbReference type="SAM" id="MobiDB-lite"/>
    </source>
</evidence>